<evidence type="ECO:0000256" key="1">
    <source>
        <dbReference type="SAM" id="MobiDB-lite"/>
    </source>
</evidence>
<gene>
    <name evidence="2" type="ORF">EZI54_06230</name>
</gene>
<proteinExistence type="predicted"/>
<reference evidence="2 3" key="1">
    <citation type="submission" date="2019-02" db="EMBL/GenBank/DDBJ databases">
        <title>Marinobacter halodurans sp. nov., a marine bacterium isolated from sea tidal flat.</title>
        <authorList>
            <person name="Yoo Y."/>
            <person name="Lee D.W."/>
            <person name="Kim B.S."/>
            <person name="Kim J.-J."/>
        </authorList>
    </citation>
    <scope>NUCLEOTIDE SEQUENCE [LARGE SCALE GENOMIC DNA]</scope>
    <source>
        <strain evidence="2 3">YJ-S3-2</strain>
    </source>
</reference>
<keyword evidence="3" id="KW-1185">Reference proteome</keyword>
<organism evidence="2 3">
    <name type="scientific">Marinobacter halodurans</name>
    <dbReference type="NCBI Taxonomy" id="2528979"/>
    <lineage>
        <taxon>Bacteria</taxon>
        <taxon>Pseudomonadati</taxon>
        <taxon>Pseudomonadota</taxon>
        <taxon>Gammaproteobacteria</taxon>
        <taxon>Pseudomonadales</taxon>
        <taxon>Marinobacteraceae</taxon>
        <taxon>Marinobacter</taxon>
    </lineage>
</organism>
<name>A0ABY1ZPQ2_9GAMM</name>
<comment type="caution">
    <text evidence="2">The sequence shown here is derived from an EMBL/GenBank/DDBJ whole genome shotgun (WGS) entry which is preliminary data.</text>
</comment>
<feature type="region of interest" description="Disordered" evidence="1">
    <location>
        <begin position="248"/>
        <end position="271"/>
    </location>
</feature>
<protein>
    <recommendedName>
        <fullName evidence="4">GNAT family N-acetyltransferase</fullName>
    </recommendedName>
</protein>
<dbReference type="EMBL" id="SJDL01000007">
    <property type="protein sequence ID" value="TBW57635.1"/>
    <property type="molecule type" value="Genomic_DNA"/>
</dbReference>
<accession>A0ABY1ZPQ2</accession>
<evidence type="ECO:0000313" key="2">
    <source>
        <dbReference type="EMBL" id="TBW57635.1"/>
    </source>
</evidence>
<evidence type="ECO:0000313" key="3">
    <source>
        <dbReference type="Proteomes" id="UP000313645"/>
    </source>
</evidence>
<evidence type="ECO:0008006" key="4">
    <source>
        <dbReference type="Google" id="ProtNLM"/>
    </source>
</evidence>
<sequence length="271" mass="31306">MSMRQHHPDSASRSSIYARYCPINRISVLEIRQMYDVFRQYYAYTDMDSFIRDLNGKHGAILIRTRGENRVVGFSTIVSLDMAIGRMRARGVFSGDTIIEREYWGTRTLQIAFFLYVLKEKLRKPFRPLFWLLISKGYKTFLLLANNFHQYYPHPDGDCPELAPVVRHYCERLFPGHYDPDTGVLDFGENAQHLKEDVASITPELRQQVPKVRFFEERNPTWRRGTELPCVGEITLKTLMGFVLKAGRGGRSRADRQPIPATPGTSPARQA</sequence>
<dbReference type="Proteomes" id="UP000313645">
    <property type="component" value="Unassembled WGS sequence"/>
</dbReference>